<dbReference type="AlphaFoldDB" id="A0A6J7PWK8"/>
<dbReference type="EMBL" id="CAFBPD010000109">
    <property type="protein sequence ID" value="CAB5007663.1"/>
    <property type="molecule type" value="Genomic_DNA"/>
</dbReference>
<evidence type="ECO:0000313" key="1">
    <source>
        <dbReference type="EMBL" id="CAB5007663.1"/>
    </source>
</evidence>
<accession>A0A6J7PWK8</accession>
<organism evidence="1">
    <name type="scientific">freshwater metagenome</name>
    <dbReference type="NCBI Taxonomy" id="449393"/>
    <lineage>
        <taxon>unclassified sequences</taxon>
        <taxon>metagenomes</taxon>
        <taxon>ecological metagenomes</taxon>
    </lineage>
</organism>
<proteinExistence type="predicted"/>
<protein>
    <submittedName>
        <fullName evidence="1">Unannotated protein</fullName>
    </submittedName>
</protein>
<reference evidence="1" key="1">
    <citation type="submission" date="2020-05" db="EMBL/GenBank/DDBJ databases">
        <authorList>
            <person name="Chiriac C."/>
            <person name="Salcher M."/>
            <person name="Ghai R."/>
            <person name="Kavagutti S V."/>
        </authorList>
    </citation>
    <scope>NUCLEOTIDE SEQUENCE</scope>
</reference>
<name>A0A6J7PWK8_9ZZZZ</name>
<gene>
    <name evidence="1" type="ORF">UFOPK4061_00711</name>
</gene>
<sequence length="77" mass="7934">MLDVTVRGVVECLLGTSNLILADLTILLEPIELILGIAPDVANGNAGILGLVLGDLDVVAAALLGELGQRYPNDRAV</sequence>